<name>A0A6J8ATL4_MYTCO</name>
<accession>A0A6J8ATL4</accession>
<evidence type="ECO:0000259" key="3">
    <source>
        <dbReference type="PROSITE" id="PS50871"/>
    </source>
</evidence>
<keyword evidence="5" id="KW-1185">Reference proteome</keyword>
<keyword evidence="2" id="KW-0964">Secreted</keyword>
<dbReference type="PANTHER" id="PTHR15427:SF33">
    <property type="entry name" value="COLLAGEN IV NC1 DOMAIN-CONTAINING PROTEIN"/>
    <property type="match status" value="1"/>
</dbReference>
<dbReference type="InterPro" id="IPR001073">
    <property type="entry name" value="C1q_dom"/>
</dbReference>
<evidence type="ECO:0000256" key="2">
    <source>
        <dbReference type="ARBA" id="ARBA00022525"/>
    </source>
</evidence>
<dbReference type="PROSITE" id="PS50871">
    <property type="entry name" value="C1Q"/>
    <property type="match status" value="1"/>
</dbReference>
<dbReference type="GO" id="GO:0005581">
    <property type="term" value="C:collagen trimer"/>
    <property type="evidence" value="ECO:0007669"/>
    <property type="project" value="UniProtKB-KW"/>
</dbReference>
<evidence type="ECO:0000256" key="1">
    <source>
        <dbReference type="ARBA" id="ARBA00004613"/>
    </source>
</evidence>
<reference evidence="4 5" key="1">
    <citation type="submission" date="2020-06" db="EMBL/GenBank/DDBJ databases">
        <authorList>
            <person name="Li R."/>
            <person name="Bekaert M."/>
        </authorList>
    </citation>
    <scope>NUCLEOTIDE SEQUENCE [LARGE SCALE GENOMIC DNA]</scope>
    <source>
        <strain evidence="5">wild</strain>
    </source>
</reference>
<dbReference type="AlphaFoldDB" id="A0A6J8ATL4"/>
<dbReference type="InterPro" id="IPR050392">
    <property type="entry name" value="Collagen/C1q_domain"/>
</dbReference>
<dbReference type="SUPFAM" id="SSF49842">
    <property type="entry name" value="TNF-like"/>
    <property type="match status" value="1"/>
</dbReference>
<proteinExistence type="predicted"/>
<dbReference type="Proteomes" id="UP000507470">
    <property type="component" value="Unassembled WGS sequence"/>
</dbReference>
<evidence type="ECO:0000313" key="4">
    <source>
        <dbReference type="EMBL" id="CAC5373122.1"/>
    </source>
</evidence>
<gene>
    <name evidence="4" type="ORF">MCOR_10983</name>
</gene>
<protein>
    <submittedName>
        <fullName evidence="4">C1QL</fullName>
    </submittedName>
</protein>
<dbReference type="Pfam" id="PF00386">
    <property type="entry name" value="C1q"/>
    <property type="match status" value="1"/>
</dbReference>
<comment type="subcellular location">
    <subcellularLocation>
        <location evidence="1">Secreted</location>
    </subcellularLocation>
</comment>
<dbReference type="Gene3D" id="2.60.120.40">
    <property type="match status" value="1"/>
</dbReference>
<dbReference type="SMART" id="SM00110">
    <property type="entry name" value="C1Q"/>
    <property type="match status" value="1"/>
</dbReference>
<dbReference type="InterPro" id="IPR008983">
    <property type="entry name" value="Tumour_necrosis_fac-like_dom"/>
</dbReference>
<feature type="domain" description="C1q" evidence="3">
    <location>
        <begin position="68"/>
        <end position="197"/>
    </location>
</feature>
<dbReference type="OrthoDB" id="6154955at2759"/>
<sequence>MHTMLESLSSKIKDVNAAEKNRENALESIQYTLHQEQKRFNQSFNRFLENTKLVSNKTIHELIARQQKETGRCTILCLQNTQPDTSYSHNYKFDNVLTNIGKEYDPSTGIFTATHQGVYHFSVISLSVHDKSCYLRLFHNNELTLGNLVTGDGYKTGTMNVVLNLQKGDTVSVRGNGGHTVYSDSTYHVTYSGYLIG</sequence>
<organism evidence="4 5">
    <name type="scientific">Mytilus coruscus</name>
    <name type="common">Sea mussel</name>
    <dbReference type="NCBI Taxonomy" id="42192"/>
    <lineage>
        <taxon>Eukaryota</taxon>
        <taxon>Metazoa</taxon>
        <taxon>Spiralia</taxon>
        <taxon>Lophotrochozoa</taxon>
        <taxon>Mollusca</taxon>
        <taxon>Bivalvia</taxon>
        <taxon>Autobranchia</taxon>
        <taxon>Pteriomorphia</taxon>
        <taxon>Mytilida</taxon>
        <taxon>Mytiloidea</taxon>
        <taxon>Mytilidae</taxon>
        <taxon>Mytilinae</taxon>
        <taxon>Mytilus</taxon>
    </lineage>
</organism>
<evidence type="ECO:0000313" key="5">
    <source>
        <dbReference type="Proteomes" id="UP000507470"/>
    </source>
</evidence>
<dbReference type="PANTHER" id="PTHR15427">
    <property type="entry name" value="EMILIN ELASTIN MICROFIBRIL INTERFACE-LOCATED PROTEIN ELASTIN MICROFIBRIL INTERFACER"/>
    <property type="match status" value="1"/>
</dbReference>
<dbReference type="PRINTS" id="PR00007">
    <property type="entry name" value="COMPLEMNTC1Q"/>
</dbReference>
<dbReference type="EMBL" id="CACVKT020001884">
    <property type="protein sequence ID" value="CAC5373122.1"/>
    <property type="molecule type" value="Genomic_DNA"/>
</dbReference>